<comment type="caution">
    <text evidence="1">The sequence shown here is derived from an EMBL/GenBank/DDBJ whole genome shotgun (WGS) entry which is preliminary data.</text>
</comment>
<protein>
    <submittedName>
        <fullName evidence="1">Uncharacterized protein</fullName>
    </submittedName>
</protein>
<sequence length="300" mass="33502">MKEARCADHVRGACMFPDILGIQPNFQAFLGSFWDTVCKLRPRRVRDVARFSGISREFLGDGVQAMDRTLLGDGTDTARLSGIFGKFLGTEVFGTRCVGHVKDATGTHPDFQAVCGHRVQAMFEMYPGLDWDADWLLGISWQFLGLSVQAMFGTPHGHSRDPSWPRARSGSVVAVVGTQLDFQAFVGSLWAWCAGHVRDASWPWQGHSLIFRHFLTVSWTWSYIQDAIGTHPDFHVFLGNFFDLVCKQFLGRVGAAVGMQPDFKAFLGSFLDKECRLCLGRDRDATLFSGISRQFQGHNV</sequence>
<dbReference type="Gramene" id="OE9A067272T1">
    <property type="protein sequence ID" value="OE9A067272C1"/>
    <property type="gene ID" value="OE9A067272"/>
</dbReference>
<dbReference type="Proteomes" id="UP000594638">
    <property type="component" value="Unassembled WGS sequence"/>
</dbReference>
<evidence type="ECO:0000313" key="2">
    <source>
        <dbReference type="Proteomes" id="UP000594638"/>
    </source>
</evidence>
<reference evidence="1 2" key="1">
    <citation type="submission" date="2019-12" db="EMBL/GenBank/DDBJ databases">
        <authorList>
            <person name="Alioto T."/>
            <person name="Alioto T."/>
            <person name="Gomez Garrido J."/>
        </authorList>
    </citation>
    <scope>NUCLEOTIDE SEQUENCE [LARGE SCALE GENOMIC DNA]</scope>
</reference>
<keyword evidence="2" id="KW-1185">Reference proteome</keyword>
<dbReference type="AlphaFoldDB" id="A0A8S0PRM6"/>
<accession>A0A8S0PRM6</accession>
<gene>
    <name evidence="1" type="ORF">OLEA9_A067272</name>
</gene>
<organism evidence="1 2">
    <name type="scientific">Olea europaea subsp. europaea</name>
    <dbReference type="NCBI Taxonomy" id="158383"/>
    <lineage>
        <taxon>Eukaryota</taxon>
        <taxon>Viridiplantae</taxon>
        <taxon>Streptophyta</taxon>
        <taxon>Embryophyta</taxon>
        <taxon>Tracheophyta</taxon>
        <taxon>Spermatophyta</taxon>
        <taxon>Magnoliopsida</taxon>
        <taxon>eudicotyledons</taxon>
        <taxon>Gunneridae</taxon>
        <taxon>Pentapetalae</taxon>
        <taxon>asterids</taxon>
        <taxon>lamiids</taxon>
        <taxon>Lamiales</taxon>
        <taxon>Oleaceae</taxon>
        <taxon>Oleeae</taxon>
        <taxon>Olea</taxon>
    </lineage>
</organism>
<evidence type="ECO:0000313" key="1">
    <source>
        <dbReference type="EMBL" id="CAA2954918.1"/>
    </source>
</evidence>
<name>A0A8S0PRM6_OLEEU</name>
<dbReference type="EMBL" id="CACTIH010000130">
    <property type="protein sequence ID" value="CAA2954918.1"/>
    <property type="molecule type" value="Genomic_DNA"/>
</dbReference>
<proteinExistence type="predicted"/>